<evidence type="ECO:0000313" key="3">
    <source>
        <dbReference type="Proteomes" id="UP000580910"/>
    </source>
</evidence>
<dbReference type="Proteomes" id="UP000580910">
    <property type="component" value="Unassembled WGS sequence"/>
</dbReference>
<evidence type="ECO:0000256" key="1">
    <source>
        <dbReference type="SAM" id="MobiDB-lite"/>
    </source>
</evidence>
<dbReference type="RefSeq" id="WP_220481354.1">
    <property type="nucleotide sequence ID" value="NZ_JACGXA010000001.1"/>
</dbReference>
<protein>
    <recommendedName>
        <fullName evidence="4">DUF222 domain-containing protein</fullName>
    </recommendedName>
</protein>
<sequence>MFEQLRSVSSFGSALALLEHADLPTSDEAIIDEIRAAERAKCLLEARQARLAAALDRSQRRAQADRCVPADQLGRGIAEQVAFARRESPHRGRQHLSLARILDAGELPHTAAAFDGGHITEFRAMTIARETACLSLEDRLAVDRAIAGDPEALEGYSDRVVLAELHKLVCRLDPASVAERRRRAESERRVTLRPAPDTMAYLTVLLPVAQAVAAYAALKAAADSTIATGDPRGRGQVMADTLVARTTGIREHSPDGQPVVPVALGVTLSAEALLGGHHDTAHLDGVGPIPAGLARDLVRRALAAGQRIWLKRLFTRPFDGDLVAKDAHSRLFPESMGGLLEDRDQFCRTPWCNAPIAHRDHVTGHAVTGTTEVDDGQGLCQQCNHAKQAPGWRARPRPDEPGHTVETTTPTGHRYLSTAPPVLRARRGAYVEQWPGHWVLVA</sequence>
<reference evidence="2 3" key="1">
    <citation type="submission" date="2020-07" db="EMBL/GenBank/DDBJ databases">
        <title>Sequencing the genomes of 1000 actinobacteria strains.</title>
        <authorList>
            <person name="Klenk H.-P."/>
        </authorList>
    </citation>
    <scope>NUCLEOTIDE SEQUENCE [LARGE SCALE GENOMIC DNA]</scope>
    <source>
        <strain evidence="2 3">DSM 21349</strain>
    </source>
</reference>
<dbReference type="CDD" id="cd00085">
    <property type="entry name" value="HNHc"/>
    <property type="match status" value="1"/>
</dbReference>
<feature type="region of interest" description="Disordered" evidence="1">
    <location>
        <begin position="390"/>
        <end position="416"/>
    </location>
</feature>
<proteinExistence type="predicted"/>
<gene>
    <name evidence="2" type="ORF">FB382_002791</name>
</gene>
<accession>A0A7W3J1J1</accession>
<name>A0A7W3J1J1_9ACTN</name>
<dbReference type="AlphaFoldDB" id="A0A7W3J1J1"/>
<dbReference type="InterPro" id="IPR003615">
    <property type="entry name" value="HNH_nuc"/>
</dbReference>
<evidence type="ECO:0000313" key="2">
    <source>
        <dbReference type="EMBL" id="MBA8804500.1"/>
    </source>
</evidence>
<comment type="caution">
    <text evidence="2">The sequence shown here is derived from an EMBL/GenBank/DDBJ whole genome shotgun (WGS) entry which is preliminary data.</text>
</comment>
<organism evidence="2 3">
    <name type="scientific">Nocardioides ginsengisegetis</name>
    <dbReference type="NCBI Taxonomy" id="661491"/>
    <lineage>
        <taxon>Bacteria</taxon>
        <taxon>Bacillati</taxon>
        <taxon>Actinomycetota</taxon>
        <taxon>Actinomycetes</taxon>
        <taxon>Propionibacteriales</taxon>
        <taxon>Nocardioidaceae</taxon>
        <taxon>Nocardioides</taxon>
    </lineage>
</organism>
<dbReference type="EMBL" id="JACGXA010000001">
    <property type="protein sequence ID" value="MBA8804500.1"/>
    <property type="molecule type" value="Genomic_DNA"/>
</dbReference>
<evidence type="ECO:0008006" key="4">
    <source>
        <dbReference type="Google" id="ProtNLM"/>
    </source>
</evidence>
<keyword evidence="3" id="KW-1185">Reference proteome</keyword>